<dbReference type="InterPro" id="IPR001878">
    <property type="entry name" value="Znf_CCHC"/>
</dbReference>
<dbReference type="Pfam" id="PF22936">
    <property type="entry name" value="Pol_BBD"/>
    <property type="match status" value="1"/>
</dbReference>
<dbReference type="Pfam" id="PF14223">
    <property type="entry name" value="Retrotran_gag_2"/>
    <property type="match status" value="1"/>
</dbReference>
<dbReference type="GO" id="GO:0006508">
    <property type="term" value="P:proteolysis"/>
    <property type="evidence" value="ECO:0007669"/>
    <property type="project" value="UniProtKB-KW"/>
</dbReference>
<dbReference type="InterPro" id="IPR013103">
    <property type="entry name" value="RVT_2"/>
</dbReference>
<feature type="domain" description="Integrase catalytic" evidence="8">
    <location>
        <begin position="487"/>
        <end position="651"/>
    </location>
</feature>
<feature type="region of interest" description="Disordered" evidence="6">
    <location>
        <begin position="200"/>
        <end position="236"/>
    </location>
</feature>
<keyword evidence="10" id="KW-1185">Reference proteome</keyword>
<dbReference type="InterPro" id="IPR036397">
    <property type="entry name" value="RNaseH_sf"/>
</dbReference>
<dbReference type="EMBL" id="JAINDJ010000008">
    <property type="protein sequence ID" value="KAG9440556.1"/>
    <property type="molecule type" value="Genomic_DNA"/>
</dbReference>
<dbReference type="Gene3D" id="3.30.420.10">
    <property type="entry name" value="Ribonuclease H-like superfamily/Ribonuclease H"/>
    <property type="match status" value="1"/>
</dbReference>
<dbReference type="SMART" id="SM00343">
    <property type="entry name" value="ZnF_C2HC"/>
    <property type="match status" value="1"/>
</dbReference>
<dbReference type="Gene3D" id="4.10.60.10">
    <property type="entry name" value="Zinc finger, CCHC-type"/>
    <property type="match status" value="1"/>
</dbReference>
<dbReference type="AlphaFoldDB" id="A0AAV7DWD0"/>
<feature type="compositionally biased region" description="Low complexity" evidence="6">
    <location>
        <begin position="763"/>
        <end position="783"/>
    </location>
</feature>
<evidence type="ECO:0008006" key="11">
    <source>
        <dbReference type="Google" id="ProtNLM"/>
    </source>
</evidence>
<evidence type="ECO:0000259" key="8">
    <source>
        <dbReference type="PROSITE" id="PS50994"/>
    </source>
</evidence>
<dbReference type="SUPFAM" id="SSF56672">
    <property type="entry name" value="DNA/RNA polymerases"/>
    <property type="match status" value="1"/>
</dbReference>
<dbReference type="Proteomes" id="UP000825729">
    <property type="component" value="Unassembled WGS sequence"/>
</dbReference>
<evidence type="ECO:0000256" key="6">
    <source>
        <dbReference type="SAM" id="MobiDB-lite"/>
    </source>
</evidence>
<keyword evidence="2" id="KW-0479">Metal-binding</keyword>
<evidence type="ECO:0000313" key="9">
    <source>
        <dbReference type="EMBL" id="KAG9440556.1"/>
    </source>
</evidence>
<dbReference type="Pfam" id="PF00098">
    <property type="entry name" value="zf-CCHC"/>
    <property type="match status" value="1"/>
</dbReference>
<dbReference type="InterPro" id="IPR036875">
    <property type="entry name" value="Znf_CCHC_sf"/>
</dbReference>
<dbReference type="GO" id="GO:0008270">
    <property type="term" value="F:zinc ion binding"/>
    <property type="evidence" value="ECO:0007669"/>
    <property type="project" value="UniProtKB-KW"/>
</dbReference>
<keyword evidence="5" id="KW-0862">Zinc</keyword>
<dbReference type="PROSITE" id="PS50994">
    <property type="entry name" value="INTEGRASE"/>
    <property type="match status" value="1"/>
</dbReference>
<dbReference type="PANTHER" id="PTHR42648:SF18">
    <property type="entry name" value="RETROTRANSPOSON, UNCLASSIFIED-LIKE PROTEIN"/>
    <property type="match status" value="1"/>
</dbReference>
<protein>
    <recommendedName>
        <fullName evidence="11">Polyprotein</fullName>
    </recommendedName>
</protein>
<comment type="caution">
    <text evidence="9">The sequence shown here is derived from an EMBL/GenBank/DDBJ whole genome shotgun (WGS) entry which is preliminary data.</text>
</comment>
<evidence type="ECO:0000256" key="1">
    <source>
        <dbReference type="ARBA" id="ARBA00022670"/>
    </source>
</evidence>
<dbReference type="InterPro" id="IPR054722">
    <property type="entry name" value="PolX-like_BBD"/>
</dbReference>
<keyword evidence="5" id="KW-0863">Zinc-finger</keyword>
<evidence type="ECO:0000313" key="10">
    <source>
        <dbReference type="Proteomes" id="UP000825729"/>
    </source>
</evidence>
<evidence type="ECO:0000259" key="7">
    <source>
        <dbReference type="PROSITE" id="PS50158"/>
    </source>
</evidence>
<dbReference type="InterPro" id="IPR001584">
    <property type="entry name" value="Integrase_cat-core"/>
</dbReference>
<dbReference type="SUPFAM" id="SSF57756">
    <property type="entry name" value="Retrovirus zinc finger-like domains"/>
    <property type="match status" value="1"/>
</dbReference>
<dbReference type="GO" id="GO:0003676">
    <property type="term" value="F:nucleic acid binding"/>
    <property type="evidence" value="ECO:0007669"/>
    <property type="project" value="InterPro"/>
</dbReference>
<dbReference type="SUPFAM" id="SSF53098">
    <property type="entry name" value="Ribonuclease H-like"/>
    <property type="match status" value="1"/>
</dbReference>
<reference evidence="9 10" key="1">
    <citation type="submission" date="2021-07" db="EMBL/GenBank/DDBJ databases">
        <title>The Aristolochia fimbriata genome: insights into angiosperm evolution, floral development and chemical biosynthesis.</title>
        <authorList>
            <person name="Jiao Y."/>
        </authorList>
    </citation>
    <scope>NUCLEOTIDE SEQUENCE [LARGE SCALE GENOMIC DNA]</scope>
    <source>
        <strain evidence="9">IBCAS-2021</strain>
        <tissue evidence="9">Leaf</tissue>
    </source>
</reference>
<evidence type="ECO:0000256" key="2">
    <source>
        <dbReference type="ARBA" id="ARBA00022723"/>
    </source>
</evidence>
<accession>A0AAV7DWD0</accession>
<dbReference type="Pfam" id="PF00665">
    <property type="entry name" value="rve"/>
    <property type="match status" value="1"/>
</dbReference>
<evidence type="ECO:0000256" key="3">
    <source>
        <dbReference type="ARBA" id="ARBA00022750"/>
    </source>
</evidence>
<organism evidence="9 10">
    <name type="scientific">Aristolochia fimbriata</name>
    <name type="common">White veined hardy Dutchman's pipe vine</name>
    <dbReference type="NCBI Taxonomy" id="158543"/>
    <lineage>
        <taxon>Eukaryota</taxon>
        <taxon>Viridiplantae</taxon>
        <taxon>Streptophyta</taxon>
        <taxon>Embryophyta</taxon>
        <taxon>Tracheophyta</taxon>
        <taxon>Spermatophyta</taxon>
        <taxon>Magnoliopsida</taxon>
        <taxon>Magnoliidae</taxon>
        <taxon>Piperales</taxon>
        <taxon>Aristolochiaceae</taxon>
        <taxon>Aristolochia</taxon>
    </lineage>
</organism>
<feature type="region of interest" description="Disordered" evidence="6">
    <location>
        <begin position="755"/>
        <end position="786"/>
    </location>
</feature>
<dbReference type="PROSITE" id="PS50158">
    <property type="entry name" value="ZF_CCHC"/>
    <property type="match status" value="1"/>
</dbReference>
<dbReference type="Pfam" id="PF25597">
    <property type="entry name" value="SH3_retrovirus"/>
    <property type="match status" value="1"/>
</dbReference>
<feature type="compositionally biased region" description="Basic and acidic residues" evidence="6">
    <location>
        <begin position="224"/>
        <end position="234"/>
    </location>
</feature>
<evidence type="ECO:0000256" key="4">
    <source>
        <dbReference type="ARBA" id="ARBA00022801"/>
    </source>
</evidence>
<evidence type="ECO:0000256" key="5">
    <source>
        <dbReference type="PROSITE-ProRule" id="PRU00047"/>
    </source>
</evidence>
<feature type="domain" description="CCHC-type" evidence="7">
    <location>
        <begin position="245"/>
        <end position="261"/>
    </location>
</feature>
<name>A0AAV7DWD0_ARIFI</name>
<sequence length="1102" mass="126368">MASSSNSNNFFVPPKFDGKGNYEHWRSQMLILFASQEWLELVEEDYKEPEKDKAQTSEDQKIQKELKKKDMKALAKTSKEAWDNLDETYRGEITVQKVKLQFLRLQFENLKMNSTESISEYFERLMVLADQMEDNGETVNNQRLVEKALISVNKKFQPKVSAIEEFKDLSKVTLNSLLGSLQAYEIRLKDDDEEETVQALQSQLTLKSEKGRSPNNSGKKGGKYKGEKQDSVDHKGKKKDKSYIKCFNCQEFGHYKSDCPKLKKGQNGHYAKMAMYGESDSNSENALLLTCDVAVEEKNNLWFLDTGCSNHMTGQRDLFTSLDNTVTTEVKFGNDSRIPVKGKGQIGIKAKDGSMQKISDVYYVPGLHFNLLSVGQLAEKGYDVRIQGGQCTIQDSKQGLIAKVHMNSSRLFPLSLTYDTCLSSSVHNKSWLWHCRFGHINFDSLALLERKNMVRGLSHIHVDRIVCDTCVLGKHSRSSFPSGQTSRAATPLELIHSDLCGPIEVPSNKGNRYFITFIDDYTRKIWVYFLKNKSDTMFVFKEFKSYVEKQSGKEIKTLRTDQGTEYIAGESYFKQCGIQHQMTARYTPQQNGVAERKNRTIMEMVRCMLKGKHVPHSFWAEAIACAVYVLNRCPTNGLKNMTAYEAWNGHPPNVKHFRIFGSIAYAQVPKEVRKKLDDKSVKCVFIGYHNQIKGYKLYNPVTKKTLASRDVIFKEEEEWSWTQDGHQEKVIFPFPDEPSTSERIVHLEVEDDAAPSLPISDEPFPSHSVPSSPSQSSSPASRPVRQTKLPARLQDYVIYKDTDPVDEDIINFCLFADCDPQTYEEATNDDGWVEAMDKEIASIEKNDTWTLTTLPLGKKSIGVKWVYKTKYQSNGKIDKLKARLVVKGYRQKSGIDYFEVFAPVARLDTVRMILSLAAQMKWTTYQMDVQSAFLNGFLDEEVYVDQPDGYVQTGKEHMVYKLKKSLYGLKQAPRAWYTRIDEYFMKRGFARCPHEHTLYVRSDNNGHLLLICLYVDDLIFTGDSVFMIQEFREAMKYARDILKRFKMLDCNSIRTPMEERIKLTKEGSGEEVSSTYYKQIVGSLRYLTATRPDILFSVEMVN</sequence>
<gene>
    <name evidence="9" type="ORF">H6P81_020721</name>
</gene>
<dbReference type="InterPro" id="IPR057670">
    <property type="entry name" value="SH3_retrovirus"/>
</dbReference>
<keyword evidence="3" id="KW-0064">Aspartyl protease</keyword>
<keyword evidence="4" id="KW-0378">Hydrolase</keyword>
<dbReference type="InterPro" id="IPR039537">
    <property type="entry name" value="Retrotran_Ty1/copia-like"/>
</dbReference>
<dbReference type="InterPro" id="IPR012337">
    <property type="entry name" value="RNaseH-like_sf"/>
</dbReference>
<dbReference type="GO" id="GO:0004190">
    <property type="term" value="F:aspartic-type endopeptidase activity"/>
    <property type="evidence" value="ECO:0007669"/>
    <property type="project" value="UniProtKB-KW"/>
</dbReference>
<proteinExistence type="predicted"/>
<dbReference type="Pfam" id="PF07727">
    <property type="entry name" value="RVT_2"/>
    <property type="match status" value="1"/>
</dbReference>
<dbReference type="InterPro" id="IPR043502">
    <property type="entry name" value="DNA/RNA_pol_sf"/>
</dbReference>
<dbReference type="PANTHER" id="PTHR42648">
    <property type="entry name" value="TRANSPOSASE, PUTATIVE-RELATED"/>
    <property type="match status" value="1"/>
</dbReference>
<dbReference type="Pfam" id="PF13976">
    <property type="entry name" value="gag_pre-integrs"/>
    <property type="match status" value="1"/>
</dbReference>
<dbReference type="InterPro" id="IPR025724">
    <property type="entry name" value="GAG-pre-integrase_dom"/>
</dbReference>
<dbReference type="GO" id="GO:0015074">
    <property type="term" value="P:DNA integration"/>
    <property type="evidence" value="ECO:0007669"/>
    <property type="project" value="InterPro"/>
</dbReference>
<keyword evidence="1" id="KW-0645">Protease</keyword>